<feature type="compositionally biased region" description="Low complexity" evidence="1">
    <location>
        <begin position="399"/>
        <end position="410"/>
    </location>
</feature>
<feature type="region of interest" description="Disordered" evidence="1">
    <location>
        <begin position="441"/>
        <end position="464"/>
    </location>
</feature>
<evidence type="ECO:0000256" key="1">
    <source>
        <dbReference type="SAM" id="MobiDB-lite"/>
    </source>
</evidence>
<proteinExistence type="predicted"/>
<name>A0AAD5XU54_9FUNG</name>
<accession>A0AAD5XU54</accession>
<dbReference type="EMBL" id="JADGJQ010000004">
    <property type="protein sequence ID" value="KAJ3184145.1"/>
    <property type="molecule type" value="Genomic_DNA"/>
</dbReference>
<evidence type="ECO:0000313" key="3">
    <source>
        <dbReference type="EMBL" id="KAJ3184145.1"/>
    </source>
</evidence>
<feature type="region of interest" description="Disordered" evidence="1">
    <location>
        <begin position="398"/>
        <end position="425"/>
    </location>
</feature>
<organism evidence="3 4">
    <name type="scientific">Geranomyces variabilis</name>
    <dbReference type="NCBI Taxonomy" id="109894"/>
    <lineage>
        <taxon>Eukaryota</taxon>
        <taxon>Fungi</taxon>
        <taxon>Fungi incertae sedis</taxon>
        <taxon>Chytridiomycota</taxon>
        <taxon>Chytridiomycota incertae sedis</taxon>
        <taxon>Chytridiomycetes</taxon>
        <taxon>Spizellomycetales</taxon>
        <taxon>Powellomycetaceae</taxon>
        <taxon>Geranomyces</taxon>
    </lineage>
</organism>
<gene>
    <name evidence="3" type="ORF">HDU87_004991</name>
</gene>
<evidence type="ECO:0000313" key="4">
    <source>
        <dbReference type="Proteomes" id="UP001212152"/>
    </source>
</evidence>
<feature type="compositionally biased region" description="Basic residues" evidence="1">
    <location>
        <begin position="453"/>
        <end position="464"/>
    </location>
</feature>
<reference evidence="3" key="1">
    <citation type="submission" date="2020-05" db="EMBL/GenBank/DDBJ databases">
        <title>Phylogenomic resolution of chytrid fungi.</title>
        <authorList>
            <person name="Stajich J.E."/>
            <person name="Amses K."/>
            <person name="Simmons R."/>
            <person name="Seto K."/>
            <person name="Myers J."/>
            <person name="Bonds A."/>
            <person name="Quandt C.A."/>
            <person name="Barry K."/>
            <person name="Liu P."/>
            <person name="Grigoriev I."/>
            <person name="Longcore J.E."/>
            <person name="James T.Y."/>
        </authorList>
    </citation>
    <scope>NUCLEOTIDE SEQUENCE</scope>
    <source>
        <strain evidence="3">JEL0379</strain>
    </source>
</reference>
<comment type="caution">
    <text evidence="3">The sequence shown here is derived from an EMBL/GenBank/DDBJ whole genome shotgun (WGS) entry which is preliminary data.</text>
</comment>
<feature type="compositionally biased region" description="Low complexity" evidence="1">
    <location>
        <begin position="441"/>
        <end position="452"/>
    </location>
</feature>
<protein>
    <submittedName>
        <fullName evidence="3">Uncharacterized protein</fullName>
    </submittedName>
</protein>
<feature type="signal peptide" evidence="2">
    <location>
        <begin position="1"/>
        <end position="22"/>
    </location>
</feature>
<evidence type="ECO:0000256" key="2">
    <source>
        <dbReference type="SAM" id="SignalP"/>
    </source>
</evidence>
<keyword evidence="2" id="KW-0732">Signal</keyword>
<sequence>MHATSAFLALAGFAALTTGAAAQAAPPTCTVTVPADPLSAKGLATPYILGGGCTMANAGTQSFVEATILDPATGKLSSYQPLMITQGTTPAVAPVVPKLPANAIVGIWFGSNANTIVLKDTNGSLKQGNCVNGQGAASPFGQFAACNGAALMAAALTKAKIPALGKARDGTVCPTVRSFAVVDQDQSDNVNTQYLLVGTQTAQDTAANRKKFGKKGTPINNGSDNALLTAFLDPAIGCTPFLVPALDDPGVTRATLATDELQGTLQAAPVALVPANDPMVLVNGAQSLTKTNLYRKEVGQTLAANLGQASGKTYCQNFLKVAPPVIQAQKAMTIKGATPDPATGNNLFTFLGARFAKSFGADGLNCVGLLGVNSPITPVLDGNGVAIDLKFATNGGGATTTSKATATAKPTKTKGGKTTATAKPPVYHRTKGGKTTVVTQAPAPTTTKCPTTSKKHTTTTRKHY</sequence>
<dbReference type="AlphaFoldDB" id="A0AAD5XU54"/>
<feature type="chain" id="PRO_5041897350" evidence="2">
    <location>
        <begin position="23"/>
        <end position="464"/>
    </location>
</feature>
<dbReference type="Proteomes" id="UP001212152">
    <property type="component" value="Unassembled WGS sequence"/>
</dbReference>
<keyword evidence="4" id="KW-1185">Reference proteome</keyword>